<reference evidence="1" key="1">
    <citation type="submission" date="2021-05" db="EMBL/GenBank/DDBJ databases">
        <authorList>
            <person name="Pietrasiak N."/>
            <person name="Ward R."/>
            <person name="Stajich J.E."/>
            <person name="Kurbessoian T."/>
        </authorList>
    </citation>
    <scope>NUCLEOTIDE SEQUENCE</scope>
    <source>
        <strain evidence="1">JT2-VF2</strain>
    </source>
</reference>
<dbReference type="EMBL" id="JAHHHN010000060">
    <property type="protein sequence ID" value="MBW4566096.1"/>
    <property type="molecule type" value="Genomic_DNA"/>
</dbReference>
<dbReference type="Proteomes" id="UP000715781">
    <property type="component" value="Unassembled WGS sequence"/>
</dbReference>
<reference evidence="1" key="2">
    <citation type="journal article" date="2022" name="Microbiol. Resour. Announc.">
        <title>Metagenome Sequencing to Explore Phylogenomics of Terrestrial Cyanobacteria.</title>
        <authorList>
            <person name="Ward R.D."/>
            <person name="Stajich J.E."/>
            <person name="Johansen J.R."/>
            <person name="Huntemann M."/>
            <person name="Clum A."/>
            <person name="Foster B."/>
            <person name="Foster B."/>
            <person name="Roux S."/>
            <person name="Palaniappan K."/>
            <person name="Varghese N."/>
            <person name="Mukherjee S."/>
            <person name="Reddy T.B.K."/>
            <person name="Daum C."/>
            <person name="Copeland A."/>
            <person name="Chen I.A."/>
            <person name="Ivanova N.N."/>
            <person name="Kyrpides N.C."/>
            <person name="Shapiro N."/>
            <person name="Eloe-Fadrosh E.A."/>
            <person name="Pietrasiak N."/>
        </authorList>
    </citation>
    <scope>NUCLEOTIDE SEQUENCE</scope>
    <source>
        <strain evidence="1">JT2-VF2</strain>
    </source>
</reference>
<proteinExistence type="predicted"/>
<organism evidence="1 2">
    <name type="scientific">Mojavia pulchra JT2-VF2</name>
    <dbReference type="NCBI Taxonomy" id="287848"/>
    <lineage>
        <taxon>Bacteria</taxon>
        <taxon>Bacillati</taxon>
        <taxon>Cyanobacteriota</taxon>
        <taxon>Cyanophyceae</taxon>
        <taxon>Nostocales</taxon>
        <taxon>Nostocaceae</taxon>
    </lineage>
</organism>
<comment type="caution">
    <text evidence="1">The sequence shown here is derived from an EMBL/GenBank/DDBJ whole genome shotgun (WGS) entry which is preliminary data.</text>
</comment>
<accession>A0A951Q661</accession>
<evidence type="ECO:0000313" key="1">
    <source>
        <dbReference type="EMBL" id="MBW4566096.1"/>
    </source>
</evidence>
<dbReference type="AlphaFoldDB" id="A0A951Q661"/>
<gene>
    <name evidence="1" type="ORF">KME32_34500</name>
</gene>
<name>A0A951Q661_9NOST</name>
<protein>
    <submittedName>
        <fullName evidence="1">Uncharacterized protein</fullName>
    </submittedName>
</protein>
<sequence>MAAVRSPLSFAKILLFVATPSLDFQMLIRVYNQRLLRRRSNSATLTSGFYLNYAIITI</sequence>
<evidence type="ECO:0000313" key="2">
    <source>
        <dbReference type="Proteomes" id="UP000715781"/>
    </source>
</evidence>